<feature type="non-terminal residue" evidence="1">
    <location>
        <position position="1"/>
    </location>
</feature>
<proteinExistence type="predicted"/>
<dbReference type="AlphaFoldDB" id="A0A176S6I0"/>
<comment type="caution">
    <text evidence="1">The sequence shown here is derived from an EMBL/GenBank/DDBJ whole genome shotgun (WGS) entry which is preliminary data.</text>
</comment>
<gene>
    <name evidence="1" type="ORF">THIOM_000552</name>
</gene>
<organism evidence="1 2">
    <name type="scientific">Candidatus Thiomargarita nelsonii</name>
    <dbReference type="NCBI Taxonomy" id="1003181"/>
    <lineage>
        <taxon>Bacteria</taxon>
        <taxon>Pseudomonadati</taxon>
        <taxon>Pseudomonadota</taxon>
        <taxon>Gammaproteobacteria</taxon>
        <taxon>Thiotrichales</taxon>
        <taxon>Thiotrichaceae</taxon>
        <taxon>Thiomargarita</taxon>
    </lineage>
</organism>
<protein>
    <submittedName>
        <fullName evidence="1">Uncharacterized protein</fullName>
    </submittedName>
</protein>
<evidence type="ECO:0000313" key="1">
    <source>
        <dbReference type="EMBL" id="OAD23610.1"/>
    </source>
</evidence>
<dbReference type="Proteomes" id="UP000076962">
    <property type="component" value="Unassembled WGS sequence"/>
</dbReference>
<accession>A0A176S6I0</accession>
<keyword evidence="2" id="KW-1185">Reference proteome</keyword>
<reference evidence="1 2" key="1">
    <citation type="submission" date="2016-05" db="EMBL/GenBank/DDBJ databases">
        <title>Single-cell genome of chain-forming Candidatus Thiomargarita nelsonii and comparison to other large sulfur-oxidizing bacteria.</title>
        <authorList>
            <person name="Winkel M."/>
            <person name="Salman V."/>
            <person name="Woyke T."/>
            <person name="Schulz-Vogt H."/>
            <person name="Richter M."/>
            <person name="Flood B."/>
            <person name="Bailey J."/>
            <person name="Amann R."/>
            <person name="Mussmann M."/>
        </authorList>
    </citation>
    <scope>NUCLEOTIDE SEQUENCE [LARGE SCALE GENOMIC DNA]</scope>
    <source>
        <strain evidence="1 2">THI036</strain>
    </source>
</reference>
<dbReference type="EMBL" id="LUTY01000260">
    <property type="protein sequence ID" value="OAD23610.1"/>
    <property type="molecule type" value="Genomic_DNA"/>
</dbReference>
<evidence type="ECO:0000313" key="2">
    <source>
        <dbReference type="Proteomes" id="UP000076962"/>
    </source>
</evidence>
<name>A0A176S6I0_9GAMM</name>
<sequence>SDFNLELVVKIKEISHIDIVNNWRAHEKFFAALWLPNKSFREKLSIILKRIFPSLESIANMYDVPKNSWRIYFYYLVRFKYLLIKYSGMVWRILRGEKKAQTFMAQNNQITLLKDWMKSN</sequence>